<keyword evidence="2" id="KW-1185">Reference proteome</keyword>
<evidence type="ECO:0000313" key="2">
    <source>
        <dbReference type="Proteomes" id="UP000321558"/>
    </source>
</evidence>
<evidence type="ECO:0000313" key="1">
    <source>
        <dbReference type="EMBL" id="GEN88054.1"/>
    </source>
</evidence>
<reference evidence="1 2" key="1">
    <citation type="submission" date="2019-07" db="EMBL/GenBank/DDBJ databases">
        <title>Whole genome shotgun sequence of Oceanobacillus sojae NBRC 105379.</title>
        <authorList>
            <person name="Hosoyama A."/>
            <person name="Uohara A."/>
            <person name="Ohji S."/>
            <person name="Ichikawa N."/>
        </authorList>
    </citation>
    <scope>NUCLEOTIDE SEQUENCE [LARGE SCALE GENOMIC DNA]</scope>
    <source>
        <strain evidence="1 2">NBRC 105379</strain>
    </source>
</reference>
<dbReference type="EMBL" id="BJYM01000011">
    <property type="protein sequence ID" value="GEN88054.1"/>
    <property type="molecule type" value="Genomic_DNA"/>
</dbReference>
<sequence length="82" mass="9884">MGYILPIQNSQYIDYQQRLQPTQRKDHHIEGSFKVQLERRHQELSATYDRYYRNRSEPQKPLDLPLDSSLITGKGRYVNKYI</sequence>
<proteinExistence type="predicted"/>
<dbReference type="OrthoDB" id="2706316at2"/>
<dbReference type="AlphaFoldDB" id="A0A511ZKS5"/>
<gene>
    <name evidence="1" type="ORF">OSO01_27930</name>
</gene>
<protein>
    <submittedName>
        <fullName evidence="1">Uncharacterized protein</fullName>
    </submittedName>
</protein>
<comment type="caution">
    <text evidence="1">The sequence shown here is derived from an EMBL/GenBank/DDBJ whole genome shotgun (WGS) entry which is preliminary data.</text>
</comment>
<dbReference type="Proteomes" id="UP000321558">
    <property type="component" value="Unassembled WGS sequence"/>
</dbReference>
<name>A0A511ZKS5_9BACI</name>
<organism evidence="1 2">
    <name type="scientific">Oceanobacillus sojae</name>
    <dbReference type="NCBI Taxonomy" id="582851"/>
    <lineage>
        <taxon>Bacteria</taxon>
        <taxon>Bacillati</taxon>
        <taxon>Bacillota</taxon>
        <taxon>Bacilli</taxon>
        <taxon>Bacillales</taxon>
        <taxon>Bacillaceae</taxon>
        <taxon>Oceanobacillus</taxon>
    </lineage>
</organism>
<accession>A0A511ZKS5</accession>
<dbReference type="RefSeq" id="WP_147210993.1">
    <property type="nucleotide sequence ID" value="NZ_BJYM01000011.1"/>
</dbReference>